<dbReference type="PANTHER" id="PTHR42878">
    <property type="entry name" value="TWO-COMPONENT HISTIDINE KINASE"/>
    <property type="match status" value="1"/>
</dbReference>
<evidence type="ECO:0000313" key="8">
    <source>
        <dbReference type="Proteomes" id="UP000662747"/>
    </source>
</evidence>
<accession>A0ABX7NYY6</accession>
<sequence>MEFAHIARELGNAESDTDVIDVIRRAARKWVGCDGVTFVIRDGDECCYVDEDAIGPLFKGRRFPLTACVSGWCMMNGRLTVIPDVFADPRVPTEAYAPTFVKSMAMVPVGQGQVSAAIGAYWQIRFEPTNDQLARLESLATVTASCLQNIALRRSLERQVAERTVELRAANTQLQAFAATVAHDLRNLIQVVRSSSNWLASETLPDEQHEAAQDIHAAAERMNDITESLIRLHFAKVGGLAPRQTDLSAVSEDIIRAIRARHGASSVESHVEPGLVFTVDEGLMRVALTNLLENAWKFVVGRPGARVAVARGATPASLVVEDNGIGFDTHSAPKLFEPFVRLPSASSYAGTGLGLATVLNIIHRHGGTIRAEGKSGVGARFIIELPERSSTSTRAALDALD</sequence>
<dbReference type="SMART" id="SM00388">
    <property type="entry name" value="HisKA"/>
    <property type="match status" value="1"/>
</dbReference>
<dbReference type="EMBL" id="CP071090">
    <property type="protein sequence ID" value="QSQ22660.1"/>
    <property type="molecule type" value="Genomic_DNA"/>
</dbReference>
<dbReference type="InterPro" id="IPR005467">
    <property type="entry name" value="His_kinase_dom"/>
</dbReference>
<dbReference type="InterPro" id="IPR029016">
    <property type="entry name" value="GAF-like_dom_sf"/>
</dbReference>
<dbReference type="InterPro" id="IPR003661">
    <property type="entry name" value="HisK_dim/P_dom"/>
</dbReference>
<dbReference type="SUPFAM" id="SSF55781">
    <property type="entry name" value="GAF domain-like"/>
    <property type="match status" value="1"/>
</dbReference>
<dbReference type="CDD" id="cd00082">
    <property type="entry name" value="HisKA"/>
    <property type="match status" value="1"/>
</dbReference>
<name>A0ABX7NYY6_9BACT</name>
<dbReference type="Pfam" id="PF00512">
    <property type="entry name" value="HisKA"/>
    <property type="match status" value="1"/>
</dbReference>
<dbReference type="InterPro" id="IPR036890">
    <property type="entry name" value="HATPase_C_sf"/>
</dbReference>
<dbReference type="Pfam" id="PF02518">
    <property type="entry name" value="HATPase_c"/>
    <property type="match status" value="1"/>
</dbReference>
<organism evidence="7 8">
    <name type="scientific">Pyxidicoccus parkwayensis</name>
    <dbReference type="NCBI Taxonomy" id="2813578"/>
    <lineage>
        <taxon>Bacteria</taxon>
        <taxon>Pseudomonadati</taxon>
        <taxon>Myxococcota</taxon>
        <taxon>Myxococcia</taxon>
        <taxon>Myxococcales</taxon>
        <taxon>Cystobacterineae</taxon>
        <taxon>Myxococcaceae</taxon>
        <taxon>Pyxidicoccus</taxon>
    </lineage>
</organism>
<proteinExistence type="predicted"/>
<keyword evidence="3" id="KW-0597">Phosphoprotein</keyword>
<gene>
    <name evidence="7" type="ORF">JY651_47445</name>
</gene>
<evidence type="ECO:0000256" key="1">
    <source>
        <dbReference type="ARBA" id="ARBA00000085"/>
    </source>
</evidence>
<evidence type="ECO:0000256" key="3">
    <source>
        <dbReference type="ARBA" id="ARBA00022553"/>
    </source>
</evidence>
<dbReference type="CDD" id="cd00075">
    <property type="entry name" value="HATPase"/>
    <property type="match status" value="1"/>
</dbReference>
<keyword evidence="4" id="KW-0808">Transferase</keyword>
<dbReference type="InterPro" id="IPR036097">
    <property type="entry name" value="HisK_dim/P_sf"/>
</dbReference>
<keyword evidence="5 7" id="KW-0418">Kinase</keyword>
<reference evidence="7 8" key="1">
    <citation type="submission" date="2021-02" db="EMBL/GenBank/DDBJ databases">
        <title>De Novo genome assembly of isolated myxobacteria.</title>
        <authorList>
            <person name="Stevens D.C."/>
        </authorList>
    </citation>
    <scope>NUCLEOTIDE SEQUENCE [LARGE SCALE GENOMIC DNA]</scope>
    <source>
        <strain evidence="8">SCPEA02</strain>
    </source>
</reference>
<dbReference type="SMART" id="SM00387">
    <property type="entry name" value="HATPase_c"/>
    <property type="match status" value="1"/>
</dbReference>
<evidence type="ECO:0000259" key="6">
    <source>
        <dbReference type="PROSITE" id="PS50109"/>
    </source>
</evidence>
<keyword evidence="8" id="KW-1185">Reference proteome</keyword>
<protein>
    <recommendedName>
        <fullName evidence="2">histidine kinase</fullName>
        <ecNumber evidence="2">2.7.13.3</ecNumber>
    </recommendedName>
</protein>
<dbReference type="InterPro" id="IPR004358">
    <property type="entry name" value="Sig_transdc_His_kin-like_C"/>
</dbReference>
<dbReference type="Pfam" id="PF01590">
    <property type="entry name" value="GAF"/>
    <property type="match status" value="1"/>
</dbReference>
<dbReference type="SUPFAM" id="SSF55874">
    <property type="entry name" value="ATPase domain of HSP90 chaperone/DNA topoisomerase II/histidine kinase"/>
    <property type="match status" value="1"/>
</dbReference>
<dbReference type="PROSITE" id="PS50109">
    <property type="entry name" value="HIS_KIN"/>
    <property type="match status" value="1"/>
</dbReference>
<dbReference type="Gene3D" id="3.30.450.40">
    <property type="match status" value="1"/>
</dbReference>
<dbReference type="InterPro" id="IPR003594">
    <property type="entry name" value="HATPase_dom"/>
</dbReference>
<evidence type="ECO:0000256" key="2">
    <source>
        <dbReference type="ARBA" id="ARBA00012438"/>
    </source>
</evidence>
<dbReference type="Proteomes" id="UP000662747">
    <property type="component" value="Chromosome"/>
</dbReference>
<evidence type="ECO:0000256" key="5">
    <source>
        <dbReference type="ARBA" id="ARBA00022777"/>
    </source>
</evidence>
<dbReference type="Gene3D" id="3.30.565.10">
    <property type="entry name" value="Histidine kinase-like ATPase, C-terminal domain"/>
    <property type="match status" value="1"/>
</dbReference>
<dbReference type="PRINTS" id="PR00344">
    <property type="entry name" value="BCTRLSENSOR"/>
</dbReference>
<dbReference type="InterPro" id="IPR003018">
    <property type="entry name" value="GAF"/>
</dbReference>
<dbReference type="EC" id="2.7.13.3" evidence="2"/>
<comment type="catalytic activity">
    <reaction evidence="1">
        <text>ATP + protein L-histidine = ADP + protein N-phospho-L-histidine.</text>
        <dbReference type="EC" id="2.7.13.3"/>
    </reaction>
</comment>
<evidence type="ECO:0000256" key="4">
    <source>
        <dbReference type="ARBA" id="ARBA00022679"/>
    </source>
</evidence>
<evidence type="ECO:0000313" key="7">
    <source>
        <dbReference type="EMBL" id="QSQ22660.1"/>
    </source>
</evidence>
<dbReference type="SUPFAM" id="SSF47384">
    <property type="entry name" value="Homodimeric domain of signal transducing histidine kinase"/>
    <property type="match status" value="1"/>
</dbReference>
<feature type="domain" description="Histidine kinase" evidence="6">
    <location>
        <begin position="180"/>
        <end position="389"/>
    </location>
</feature>
<dbReference type="GO" id="GO:0016301">
    <property type="term" value="F:kinase activity"/>
    <property type="evidence" value="ECO:0007669"/>
    <property type="project" value="UniProtKB-KW"/>
</dbReference>
<dbReference type="InterPro" id="IPR050351">
    <property type="entry name" value="BphY/WalK/GraS-like"/>
</dbReference>
<dbReference type="RefSeq" id="WP_206724235.1">
    <property type="nucleotide sequence ID" value="NZ_CP071090.1"/>
</dbReference>
<dbReference type="PANTHER" id="PTHR42878:SF15">
    <property type="entry name" value="BACTERIOPHYTOCHROME"/>
    <property type="match status" value="1"/>
</dbReference>
<dbReference type="Gene3D" id="1.10.287.130">
    <property type="match status" value="1"/>
</dbReference>